<name>A0A382F9U1_9ZZZZ</name>
<evidence type="ECO:0000313" key="2">
    <source>
        <dbReference type="EMBL" id="SVB59392.1"/>
    </source>
</evidence>
<dbReference type="InterPro" id="IPR015943">
    <property type="entry name" value="WD40/YVTN_repeat-like_dom_sf"/>
</dbReference>
<dbReference type="EMBL" id="UINC01048630">
    <property type="protein sequence ID" value="SVB59392.1"/>
    <property type="molecule type" value="Genomic_DNA"/>
</dbReference>
<dbReference type="GO" id="GO:0010411">
    <property type="term" value="P:xyloglucan metabolic process"/>
    <property type="evidence" value="ECO:0007669"/>
    <property type="project" value="TreeGrafter"/>
</dbReference>
<organism evidence="2">
    <name type="scientific">marine metagenome</name>
    <dbReference type="NCBI Taxonomy" id="408172"/>
    <lineage>
        <taxon>unclassified sequences</taxon>
        <taxon>metagenomes</taxon>
        <taxon>ecological metagenomes</taxon>
    </lineage>
</organism>
<sequence>MFKKFPHLVLISSLAAFLIILTFFNKEGPPQSLSGAPMKIDYSNNPEKRRQWELMRTKSPLTNSLPEDIRRKELAYARTLPTRQDIDARMLKRGLEPVSLTWRKRGPHNIGGRTRAIGVDLDDVNIVFAGGDTGGMWRSTDGGVNWTKTTKNDQIHTATTIAQDPRVGERQTWYYGTGETSSSASIVGNSGDGFFKGDGIFKSTDGGLNWTLLPSTSVNSPHRYVSNWQFITTVKVSPTTGSVYAAQGNNGQLKVSRDGGTTWTNAFTIQGNPGGWGIDMDITSTGIVYAVVAGNLTKSGIWRSADDGTTWTDISPSGWVKSKNRLVLDIAPSNENIVYILGSDDTDPPNRLYPFYLYKYTYQSGDGSGSGGQWEDRSGNKPPNTGQERWSTQQGYDMFIRVKPDNENTVIIGGTVVYRSTDGFATTSNIKAIGGYMGEICCTAYPNHHPDNHTAEFVPGQPNVMYSGHDGGISKTLDISENDVQWTYSHGYYTTQFYHVSIDPSGTKADL</sequence>
<evidence type="ECO:0000256" key="1">
    <source>
        <dbReference type="SAM" id="MobiDB-lite"/>
    </source>
</evidence>
<dbReference type="CDD" id="cd15482">
    <property type="entry name" value="Sialidase_non-viral"/>
    <property type="match status" value="1"/>
</dbReference>
<accession>A0A382F9U1</accession>
<feature type="compositionally biased region" description="Polar residues" evidence="1">
    <location>
        <begin position="381"/>
        <end position="391"/>
    </location>
</feature>
<dbReference type="Gene3D" id="2.130.10.10">
    <property type="entry name" value="YVTN repeat-like/Quinoprotein amine dehydrogenase"/>
    <property type="match status" value="3"/>
</dbReference>
<dbReference type="PANTHER" id="PTHR43739">
    <property type="entry name" value="XYLOGLUCANASE (EUROFUNG)"/>
    <property type="match status" value="1"/>
</dbReference>
<feature type="non-terminal residue" evidence="2">
    <location>
        <position position="1"/>
    </location>
</feature>
<dbReference type="PANTHER" id="PTHR43739:SF5">
    <property type="entry name" value="EXO-ALPHA-SIALIDASE"/>
    <property type="match status" value="1"/>
</dbReference>
<reference evidence="2" key="1">
    <citation type="submission" date="2018-05" db="EMBL/GenBank/DDBJ databases">
        <authorList>
            <person name="Lanie J.A."/>
            <person name="Ng W.-L."/>
            <person name="Kazmierczak K.M."/>
            <person name="Andrzejewski T.M."/>
            <person name="Davidsen T.M."/>
            <person name="Wayne K.J."/>
            <person name="Tettelin H."/>
            <person name="Glass J.I."/>
            <person name="Rusch D."/>
            <person name="Podicherti R."/>
            <person name="Tsui H.-C.T."/>
            <person name="Winkler M.E."/>
        </authorList>
    </citation>
    <scope>NUCLEOTIDE SEQUENCE</scope>
</reference>
<proteinExistence type="predicted"/>
<dbReference type="SUPFAM" id="SSF110296">
    <property type="entry name" value="Oligoxyloglucan reducing end-specific cellobiohydrolase"/>
    <property type="match status" value="1"/>
</dbReference>
<protein>
    <recommendedName>
        <fullName evidence="3">Sortilin N-terminal domain-containing protein</fullName>
    </recommendedName>
</protein>
<gene>
    <name evidence="2" type="ORF">METZ01_LOCUS212246</name>
</gene>
<dbReference type="InterPro" id="IPR052025">
    <property type="entry name" value="Xyloglucanase_GH74"/>
</dbReference>
<evidence type="ECO:0008006" key="3">
    <source>
        <dbReference type="Google" id="ProtNLM"/>
    </source>
</evidence>
<feature type="region of interest" description="Disordered" evidence="1">
    <location>
        <begin position="368"/>
        <end position="391"/>
    </location>
</feature>
<feature type="non-terminal residue" evidence="2">
    <location>
        <position position="511"/>
    </location>
</feature>
<dbReference type="AlphaFoldDB" id="A0A382F9U1"/>